<keyword evidence="2" id="KW-1185">Reference proteome</keyword>
<reference evidence="1" key="1">
    <citation type="journal article" date="2021" name="Open Biol.">
        <title>Shared evolutionary footprints suggest mitochondrial oxidative damage underlies multiple complex I losses in fungi.</title>
        <authorList>
            <person name="Schikora-Tamarit M.A."/>
            <person name="Marcet-Houben M."/>
            <person name="Nosek J."/>
            <person name="Gabaldon T."/>
        </authorList>
    </citation>
    <scope>NUCLEOTIDE SEQUENCE</scope>
    <source>
        <strain evidence="1">CBS2887</strain>
    </source>
</reference>
<comment type="caution">
    <text evidence="1">The sequence shown here is derived from an EMBL/GenBank/DDBJ whole genome shotgun (WGS) entry which is preliminary data.</text>
</comment>
<sequence>MDVSILLRVSVTWLSPDLRPSQTNSVDDSATSSLPGVQQDVRIRLVHVHERTIDLRVPGFPRPTFEPLALTQQPAFFGNVHVHFVQQVDNVLRHEPRHPVGHLDGVLSALAKATYRIGEIGVGVCAAESPPKFNRLGLFFNCSVLVKLFWLTVDVEDARDSDCLIACLGEGEGDGVLFRLETRPLLYCAELLADGLGCLRGVLLAESELFSERATIDSGDLRYVDSGEELVFSISARVESQSMWLSMMERTGVDKCDLLMSSSEDSLSESKAPPRMSSVVSMISGALALASNASSSGKLGFSSCCV</sequence>
<dbReference type="EMBL" id="JAEUBG010000835">
    <property type="protein sequence ID" value="KAH3687459.1"/>
    <property type="molecule type" value="Genomic_DNA"/>
</dbReference>
<name>A0A9P8QDI8_WICPI</name>
<dbReference type="AlphaFoldDB" id="A0A9P8QDI8"/>
<accession>A0A9P8QDI8</accession>
<dbReference type="Proteomes" id="UP000774326">
    <property type="component" value="Unassembled WGS sequence"/>
</dbReference>
<protein>
    <submittedName>
        <fullName evidence="1">Uncharacterized protein</fullName>
    </submittedName>
</protein>
<organism evidence="1 2">
    <name type="scientific">Wickerhamomyces pijperi</name>
    <name type="common">Yeast</name>
    <name type="synonym">Pichia pijperi</name>
    <dbReference type="NCBI Taxonomy" id="599730"/>
    <lineage>
        <taxon>Eukaryota</taxon>
        <taxon>Fungi</taxon>
        <taxon>Dikarya</taxon>
        <taxon>Ascomycota</taxon>
        <taxon>Saccharomycotina</taxon>
        <taxon>Saccharomycetes</taxon>
        <taxon>Phaffomycetales</taxon>
        <taxon>Wickerhamomycetaceae</taxon>
        <taxon>Wickerhamomyces</taxon>
    </lineage>
</organism>
<gene>
    <name evidence="1" type="ORF">WICPIJ_001569</name>
</gene>
<proteinExistence type="predicted"/>
<evidence type="ECO:0000313" key="2">
    <source>
        <dbReference type="Proteomes" id="UP000774326"/>
    </source>
</evidence>
<evidence type="ECO:0000313" key="1">
    <source>
        <dbReference type="EMBL" id="KAH3687459.1"/>
    </source>
</evidence>
<reference evidence="1" key="2">
    <citation type="submission" date="2021-01" db="EMBL/GenBank/DDBJ databases">
        <authorList>
            <person name="Schikora-Tamarit M.A."/>
        </authorList>
    </citation>
    <scope>NUCLEOTIDE SEQUENCE</scope>
    <source>
        <strain evidence="1">CBS2887</strain>
    </source>
</reference>